<evidence type="ECO:0000256" key="4">
    <source>
        <dbReference type="ARBA" id="ARBA00022729"/>
    </source>
</evidence>
<keyword evidence="3" id="KW-0812">Transmembrane</keyword>
<keyword evidence="9" id="KW-0325">Glycoprotein</keyword>
<reference evidence="10" key="1">
    <citation type="journal article" date="2021" name="J. Hered.">
        <title>Genome Assembly of Salicaceae Populus deltoides (Eastern Cottonwood) I-69 Based on Nanopore Sequencing and Hi-C Technologies.</title>
        <authorList>
            <person name="Bai S."/>
            <person name="Wu H."/>
            <person name="Zhang J."/>
            <person name="Pan Z."/>
            <person name="Zhao W."/>
            <person name="Li Z."/>
            <person name="Tong C."/>
        </authorList>
    </citation>
    <scope>NUCLEOTIDE SEQUENCE</scope>
    <source>
        <tissue evidence="10">Leaf</tissue>
    </source>
</reference>
<evidence type="ECO:0000256" key="8">
    <source>
        <dbReference type="ARBA" id="ARBA00023170"/>
    </source>
</evidence>
<dbReference type="EMBL" id="JACEGQ020000001">
    <property type="protein sequence ID" value="KAH8520103.1"/>
    <property type="molecule type" value="Genomic_DNA"/>
</dbReference>
<keyword evidence="4" id="KW-0732">Signal</keyword>
<evidence type="ECO:0000256" key="7">
    <source>
        <dbReference type="ARBA" id="ARBA00023136"/>
    </source>
</evidence>
<protein>
    <submittedName>
        <fullName evidence="10">Uncharacterized protein</fullName>
    </submittedName>
</protein>
<name>A0A8T2ZRA8_POPDE</name>
<evidence type="ECO:0000313" key="11">
    <source>
        <dbReference type="Proteomes" id="UP000807159"/>
    </source>
</evidence>
<keyword evidence="6" id="KW-1133">Transmembrane helix</keyword>
<keyword evidence="5" id="KW-0677">Repeat</keyword>
<dbReference type="GO" id="GO:0016020">
    <property type="term" value="C:membrane"/>
    <property type="evidence" value="ECO:0007669"/>
    <property type="project" value="UniProtKB-SubCell"/>
</dbReference>
<dbReference type="InterPro" id="IPR001611">
    <property type="entry name" value="Leu-rich_rpt"/>
</dbReference>
<keyword evidence="11" id="KW-1185">Reference proteome</keyword>
<proteinExistence type="predicted"/>
<keyword evidence="7" id="KW-0472">Membrane</keyword>
<evidence type="ECO:0000313" key="10">
    <source>
        <dbReference type="EMBL" id="KAH8520103.1"/>
    </source>
</evidence>
<evidence type="ECO:0000256" key="6">
    <source>
        <dbReference type="ARBA" id="ARBA00022989"/>
    </source>
</evidence>
<evidence type="ECO:0000256" key="2">
    <source>
        <dbReference type="ARBA" id="ARBA00022614"/>
    </source>
</evidence>
<dbReference type="InterPro" id="IPR032675">
    <property type="entry name" value="LRR_dom_sf"/>
</dbReference>
<evidence type="ECO:0000256" key="9">
    <source>
        <dbReference type="ARBA" id="ARBA00023180"/>
    </source>
</evidence>
<dbReference type="InterPro" id="IPR046956">
    <property type="entry name" value="RLP23-like"/>
</dbReference>
<dbReference type="Pfam" id="PF00560">
    <property type="entry name" value="LRR_1"/>
    <property type="match status" value="2"/>
</dbReference>
<accession>A0A8T2ZRA8</accession>
<dbReference type="Proteomes" id="UP000807159">
    <property type="component" value="Chromosome 1"/>
</dbReference>
<sequence length="188" mass="20589">MTCSSRFPPDGDFGTQARALVCHGNAQTMNCKRSDREALMDFKTGLDDPEHWLSTVVMERKQLLSMAGMGLRASVGRLDLSLTKLKSLKHLDLSFNTFNGTIPDLISTFENLQYLNLSNAGFSGAFPANFGNLSILQVLDVSSNFLGLTVNSLEWVTSLVSLKYLEMTGANLSAVGLGWEGARISFHF</sequence>
<comment type="caution">
    <text evidence="10">The sequence shown here is derived from an EMBL/GenBank/DDBJ whole genome shotgun (WGS) entry which is preliminary data.</text>
</comment>
<dbReference type="SUPFAM" id="SSF52058">
    <property type="entry name" value="L domain-like"/>
    <property type="match status" value="1"/>
</dbReference>
<keyword evidence="2" id="KW-0433">Leucine-rich repeat</keyword>
<evidence type="ECO:0000256" key="3">
    <source>
        <dbReference type="ARBA" id="ARBA00022692"/>
    </source>
</evidence>
<dbReference type="AlphaFoldDB" id="A0A8T2ZRA8"/>
<evidence type="ECO:0000256" key="1">
    <source>
        <dbReference type="ARBA" id="ARBA00004479"/>
    </source>
</evidence>
<dbReference type="PANTHER" id="PTHR48063">
    <property type="entry name" value="LRR RECEPTOR-LIKE KINASE"/>
    <property type="match status" value="1"/>
</dbReference>
<dbReference type="FunFam" id="3.80.10.10:FF:000041">
    <property type="entry name" value="LRR receptor-like serine/threonine-protein kinase ERECTA"/>
    <property type="match status" value="1"/>
</dbReference>
<dbReference type="PANTHER" id="PTHR48063:SF16">
    <property type="entry name" value="LRR RECEPTOR-LIKE SERINE_THREONINE-PROTEIN KINASE GSO1"/>
    <property type="match status" value="1"/>
</dbReference>
<gene>
    <name evidence="10" type="ORF">H0E87_001533</name>
</gene>
<dbReference type="Gene3D" id="3.80.10.10">
    <property type="entry name" value="Ribonuclease Inhibitor"/>
    <property type="match status" value="1"/>
</dbReference>
<keyword evidence="8" id="KW-0675">Receptor</keyword>
<evidence type="ECO:0000256" key="5">
    <source>
        <dbReference type="ARBA" id="ARBA00022737"/>
    </source>
</evidence>
<comment type="subcellular location">
    <subcellularLocation>
        <location evidence="1">Membrane</location>
        <topology evidence="1">Single-pass type I membrane protein</topology>
    </subcellularLocation>
</comment>
<organism evidence="10 11">
    <name type="scientific">Populus deltoides</name>
    <name type="common">Eastern poplar</name>
    <name type="synonym">Eastern cottonwood</name>
    <dbReference type="NCBI Taxonomy" id="3696"/>
    <lineage>
        <taxon>Eukaryota</taxon>
        <taxon>Viridiplantae</taxon>
        <taxon>Streptophyta</taxon>
        <taxon>Embryophyta</taxon>
        <taxon>Tracheophyta</taxon>
        <taxon>Spermatophyta</taxon>
        <taxon>Magnoliopsida</taxon>
        <taxon>eudicotyledons</taxon>
        <taxon>Gunneridae</taxon>
        <taxon>Pentapetalae</taxon>
        <taxon>rosids</taxon>
        <taxon>fabids</taxon>
        <taxon>Malpighiales</taxon>
        <taxon>Salicaceae</taxon>
        <taxon>Saliceae</taxon>
        <taxon>Populus</taxon>
    </lineage>
</organism>